<feature type="region of interest" description="Disordered" evidence="1">
    <location>
        <begin position="14"/>
        <end position="72"/>
    </location>
</feature>
<evidence type="ECO:0000313" key="3">
    <source>
        <dbReference type="Proteomes" id="UP000241868"/>
    </source>
</evidence>
<evidence type="ECO:0000313" key="2">
    <source>
        <dbReference type="EMBL" id="PSJ80652.1"/>
    </source>
</evidence>
<dbReference type="RefSeq" id="WP_106741092.1">
    <property type="nucleotide sequence ID" value="NZ_PXYY01000021.1"/>
</dbReference>
<gene>
    <name evidence="2" type="ORF">C7N83_05060</name>
</gene>
<accession>A0A2P7U0Z5</accession>
<reference evidence="2 3" key="1">
    <citation type="submission" date="2018-03" db="EMBL/GenBank/DDBJ databases">
        <title>Neisseria weixii sp. nov., isolated from the intestinal contents of Tibetan Plateau pika (Ochotona curzoniae) in Yushu, Qinghai Province, China.</title>
        <authorList>
            <person name="Gui Z."/>
        </authorList>
    </citation>
    <scope>NUCLEOTIDE SEQUENCE [LARGE SCALE GENOMIC DNA]</scope>
    <source>
        <strain evidence="2 3">ATCC 51483</strain>
    </source>
</reference>
<evidence type="ECO:0000256" key="1">
    <source>
        <dbReference type="SAM" id="MobiDB-lite"/>
    </source>
</evidence>
<dbReference type="Proteomes" id="UP000241868">
    <property type="component" value="Unassembled WGS sequence"/>
</dbReference>
<feature type="region of interest" description="Disordered" evidence="1">
    <location>
        <begin position="211"/>
        <end position="232"/>
    </location>
</feature>
<dbReference type="AlphaFoldDB" id="A0A2P7U0Z5"/>
<feature type="compositionally biased region" description="Polar residues" evidence="1">
    <location>
        <begin position="211"/>
        <end position="222"/>
    </location>
</feature>
<organism evidence="2 3">
    <name type="scientific">Neisseria iguanae</name>
    <dbReference type="NCBI Taxonomy" id="90242"/>
    <lineage>
        <taxon>Bacteria</taxon>
        <taxon>Pseudomonadati</taxon>
        <taxon>Pseudomonadota</taxon>
        <taxon>Betaproteobacteria</taxon>
        <taxon>Neisseriales</taxon>
        <taxon>Neisseriaceae</taxon>
        <taxon>Neisseria</taxon>
    </lineage>
</organism>
<dbReference type="EMBL" id="PXYY01000021">
    <property type="protein sequence ID" value="PSJ80652.1"/>
    <property type="molecule type" value="Genomic_DNA"/>
</dbReference>
<dbReference type="OrthoDB" id="8905164at2"/>
<name>A0A2P7U0Z5_9NEIS</name>
<protein>
    <submittedName>
        <fullName evidence="2">Uncharacterized protein</fullName>
    </submittedName>
</protein>
<keyword evidence="3" id="KW-1185">Reference proteome</keyword>
<comment type="caution">
    <text evidence="2">The sequence shown here is derived from an EMBL/GenBank/DDBJ whole genome shotgun (WGS) entry which is preliminary data.</text>
</comment>
<proteinExistence type="predicted"/>
<feature type="compositionally biased region" description="Basic and acidic residues" evidence="1">
    <location>
        <begin position="54"/>
        <end position="68"/>
    </location>
</feature>
<sequence length="232" mass="26128">MKQVEILREQYARNGVEAVQTREQEVGKPLPTTQQQETAKTKEPEQAAQQQPKQEQEERIHEQPDRELMSAADRLQAQSHLPSEGQINMSPRADTDIDVPIHSIGSEEVPAEVLQQTNSMRTAAQDTGFVSAKNTYIGKAQKLSKPNQKKLAFYERGVMDSIRGLTGDTRTQALRNYYEHTAKHMHGTKLDLPQPIQIPTQTHSQTVTLIKQEAMQPSQTMGYDSGEPEISR</sequence>